<organism evidence="1">
    <name type="scientific">Arundo donax</name>
    <name type="common">Giant reed</name>
    <name type="synonym">Donax arundinaceus</name>
    <dbReference type="NCBI Taxonomy" id="35708"/>
    <lineage>
        <taxon>Eukaryota</taxon>
        <taxon>Viridiplantae</taxon>
        <taxon>Streptophyta</taxon>
        <taxon>Embryophyta</taxon>
        <taxon>Tracheophyta</taxon>
        <taxon>Spermatophyta</taxon>
        <taxon>Magnoliopsida</taxon>
        <taxon>Liliopsida</taxon>
        <taxon>Poales</taxon>
        <taxon>Poaceae</taxon>
        <taxon>PACMAD clade</taxon>
        <taxon>Arundinoideae</taxon>
        <taxon>Arundineae</taxon>
        <taxon>Arundo</taxon>
    </lineage>
</organism>
<protein>
    <submittedName>
        <fullName evidence="1">Uncharacterized protein</fullName>
    </submittedName>
</protein>
<accession>A0A0A8ZLK5</accession>
<name>A0A0A8ZLK5_ARUDO</name>
<dbReference type="EMBL" id="GBRH01260300">
    <property type="protein sequence ID" value="JAD37595.1"/>
    <property type="molecule type" value="Transcribed_RNA"/>
</dbReference>
<evidence type="ECO:0000313" key="1">
    <source>
        <dbReference type="EMBL" id="JAD37595.1"/>
    </source>
</evidence>
<proteinExistence type="predicted"/>
<reference evidence="1" key="2">
    <citation type="journal article" date="2015" name="Data Brief">
        <title>Shoot transcriptome of the giant reed, Arundo donax.</title>
        <authorList>
            <person name="Barrero R.A."/>
            <person name="Guerrero F.D."/>
            <person name="Moolhuijzen P."/>
            <person name="Goolsby J.A."/>
            <person name="Tidwell J."/>
            <person name="Bellgard S.E."/>
            <person name="Bellgard M.I."/>
        </authorList>
    </citation>
    <scope>NUCLEOTIDE SEQUENCE</scope>
    <source>
        <tissue evidence="1">Shoot tissue taken approximately 20 cm above the soil surface</tissue>
    </source>
</reference>
<dbReference type="AlphaFoldDB" id="A0A0A8ZLK5"/>
<sequence length="46" mass="5468">MEIDEMRRSRSIRQYILATTAIHYTQKQKPLLMTIDDAHTSYLQCP</sequence>
<reference evidence="1" key="1">
    <citation type="submission" date="2014-09" db="EMBL/GenBank/DDBJ databases">
        <authorList>
            <person name="Magalhaes I.L.F."/>
            <person name="Oliveira U."/>
            <person name="Santos F.R."/>
            <person name="Vidigal T.H.D.A."/>
            <person name="Brescovit A.D."/>
            <person name="Santos A.J."/>
        </authorList>
    </citation>
    <scope>NUCLEOTIDE SEQUENCE</scope>
    <source>
        <tissue evidence="1">Shoot tissue taken approximately 20 cm above the soil surface</tissue>
    </source>
</reference>